<accession>A0A7X1C5R2</accession>
<feature type="transmembrane region" description="Helical" evidence="1">
    <location>
        <begin position="227"/>
        <end position="255"/>
    </location>
</feature>
<keyword evidence="1" id="KW-0472">Membrane</keyword>
<sequence>MFEERRLHPIALIKEIITNVRRNIVPIVVALFSIFRGIESTGYLPSWAIYFIIIIVILLILTPAVLKYFTYRYTLEDQGIRIKYGLIFRKNTYIPYERIQTVQKKQWFFFIPFDVCQILIETAGGNGKAEADLVAVPVSVVDELKDLRDGKQQTIIEENSTNDEYLAAEEVTEVPEKTVMLQTKQLILMAVTSGGVFGTLLIVLAFLQQFREVIPTDWMESQAEELWKMGVIVMIVLIVIVLLVLWGISIVTTLFKYFQFKLMKFSDSLVVEKGLLERNHTTISLARIQGIIIIESPLRQMLGLVAVKVITAGNSGDEKQSGDILLLPIMKKELAFQILKEMLPNYLFDLEEMERAPKTSLRRFLQIYLGWTLIPAIIASILFFPLGLISMILPILAGMKAIASYRATGVLTGKHTLLIQARPIISKLTYVMRKERIQGLSIRKSIWMEKGHTSHLNVWLKSGSTSAEAYVRYLNQAQAVTIYNWYSPSKTTNEA</sequence>
<dbReference type="PANTHER" id="PTHR34473">
    <property type="entry name" value="UPF0699 TRANSMEMBRANE PROTEIN YDBS"/>
    <property type="match status" value="1"/>
</dbReference>
<dbReference type="Pfam" id="PF03703">
    <property type="entry name" value="bPH_2"/>
    <property type="match status" value="3"/>
</dbReference>
<dbReference type="RefSeq" id="WP_185383362.1">
    <property type="nucleotide sequence ID" value="NZ_JAARRG010000001.1"/>
</dbReference>
<protein>
    <submittedName>
        <fullName evidence="3">PH domain-containing protein</fullName>
    </submittedName>
</protein>
<dbReference type="InterPro" id="IPR014529">
    <property type="entry name" value="UCP026631"/>
</dbReference>
<dbReference type="Proteomes" id="UP000523362">
    <property type="component" value="Unassembled WGS sequence"/>
</dbReference>
<feature type="domain" description="YdbS-like PH" evidence="2">
    <location>
        <begin position="405"/>
        <end position="486"/>
    </location>
</feature>
<dbReference type="EMBL" id="JAARRG010000001">
    <property type="protein sequence ID" value="MBC1485404.1"/>
    <property type="molecule type" value="Genomic_DNA"/>
</dbReference>
<dbReference type="PANTHER" id="PTHR34473:SF2">
    <property type="entry name" value="UPF0699 TRANSMEMBRANE PROTEIN YDBT"/>
    <property type="match status" value="1"/>
</dbReference>
<feature type="transmembrane region" description="Helical" evidence="1">
    <location>
        <begin position="20"/>
        <end position="38"/>
    </location>
</feature>
<proteinExistence type="predicted"/>
<feature type="transmembrane region" description="Helical" evidence="1">
    <location>
        <begin position="186"/>
        <end position="207"/>
    </location>
</feature>
<keyword evidence="1" id="KW-0812">Transmembrane</keyword>
<feature type="domain" description="YdbS-like PH" evidence="2">
    <location>
        <begin position="258"/>
        <end position="340"/>
    </location>
</feature>
<dbReference type="AlphaFoldDB" id="A0A7X1C5R2"/>
<keyword evidence="1" id="KW-1133">Transmembrane helix</keyword>
<feature type="transmembrane region" description="Helical" evidence="1">
    <location>
        <begin position="44"/>
        <end position="66"/>
    </location>
</feature>
<evidence type="ECO:0000256" key="1">
    <source>
        <dbReference type="SAM" id="Phobius"/>
    </source>
</evidence>
<comment type="caution">
    <text evidence="3">The sequence shown here is derived from an EMBL/GenBank/DDBJ whole genome shotgun (WGS) entry which is preliminary data.</text>
</comment>
<name>A0A7X1C5R2_LISSE</name>
<evidence type="ECO:0000259" key="2">
    <source>
        <dbReference type="Pfam" id="PF03703"/>
    </source>
</evidence>
<organism evidence="3 4">
    <name type="scientific">Listeria seeligeri</name>
    <dbReference type="NCBI Taxonomy" id="1640"/>
    <lineage>
        <taxon>Bacteria</taxon>
        <taxon>Bacillati</taxon>
        <taxon>Bacillota</taxon>
        <taxon>Bacilli</taxon>
        <taxon>Bacillales</taxon>
        <taxon>Listeriaceae</taxon>
        <taxon>Listeria</taxon>
    </lineage>
</organism>
<dbReference type="InterPro" id="IPR005182">
    <property type="entry name" value="YdbS-like_PH"/>
</dbReference>
<reference evidence="3 4" key="1">
    <citation type="submission" date="2020-03" db="EMBL/GenBank/DDBJ databases">
        <title>Soil Listeria distribution.</title>
        <authorList>
            <person name="Liao J."/>
            <person name="Wiedmann M."/>
        </authorList>
    </citation>
    <scope>NUCLEOTIDE SEQUENCE [LARGE SCALE GENOMIC DNA]</scope>
    <source>
        <strain evidence="3 4">FSL L7-1560</strain>
    </source>
</reference>
<dbReference type="PIRSF" id="PIRSF026631">
    <property type="entry name" value="UCP026631"/>
    <property type="match status" value="1"/>
</dbReference>
<feature type="domain" description="YdbS-like PH" evidence="2">
    <location>
        <begin position="68"/>
        <end position="146"/>
    </location>
</feature>
<gene>
    <name evidence="3" type="ORF">HB897_04055</name>
</gene>
<evidence type="ECO:0000313" key="4">
    <source>
        <dbReference type="Proteomes" id="UP000523362"/>
    </source>
</evidence>
<evidence type="ECO:0000313" key="3">
    <source>
        <dbReference type="EMBL" id="MBC1485404.1"/>
    </source>
</evidence>
<feature type="transmembrane region" description="Helical" evidence="1">
    <location>
        <begin position="368"/>
        <end position="396"/>
    </location>
</feature>